<dbReference type="GO" id="GO:0006355">
    <property type="term" value="P:regulation of DNA-templated transcription"/>
    <property type="evidence" value="ECO:0007669"/>
    <property type="project" value="InterPro"/>
</dbReference>
<dbReference type="EMBL" id="QWFX01000016">
    <property type="protein sequence ID" value="RIJ26725.1"/>
    <property type="molecule type" value="Genomic_DNA"/>
</dbReference>
<dbReference type="Proteomes" id="UP000266385">
    <property type="component" value="Unassembled WGS sequence"/>
</dbReference>
<dbReference type="InterPro" id="IPR036388">
    <property type="entry name" value="WH-like_DNA-bd_sf"/>
</dbReference>
<dbReference type="Gene3D" id="1.10.10.10">
    <property type="entry name" value="Winged helix-like DNA-binding domain superfamily/Winged helix DNA-binding domain"/>
    <property type="match status" value="1"/>
</dbReference>
<evidence type="ECO:0000256" key="1">
    <source>
        <dbReference type="SAM" id="Phobius"/>
    </source>
</evidence>
<dbReference type="AlphaFoldDB" id="A0A399R9L7"/>
<dbReference type="SUPFAM" id="SSF46894">
    <property type="entry name" value="C-terminal effector domain of the bipartite response regulators"/>
    <property type="match status" value="1"/>
</dbReference>
<keyword evidence="1" id="KW-0812">Transmembrane</keyword>
<reference evidence="3 4" key="1">
    <citation type="submission" date="2018-08" db="EMBL/GenBank/DDBJ databases">
        <title>Henriciella mobilis sp. nov., isolated from seawater.</title>
        <authorList>
            <person name="Cheng H."/>
            <person name="Wu Y.-H."/>
            <person name="Xu X.-W."/>
            <person name="Guo L.-L."/>
        </authorList>
    </citation>
    <scope>NUCLEOTIDE SEQUENCE [LARGE SCALE GENOMIC DNA]</scope>
    <source>
        <strain evidence="3 4">JN25</strain>
    </source>
</reference>
<dbReference type="SMART" id="SM00421">
    <property type="entry name" value="HTH_LUXR"/>
    <property type="match status" value="1"/>
</dbReference>
<feature type="transmembrane region" description="Helical" evidence="1">
    <location>
        <begin position="12"/>
        <end position="31"/>
    </location>
</feature>
<dbReference type="InterPro" id="IPR016032">
    <property type="entry name" value="Sig_transdc_resp-reg_C-effctor"/>
</dbReference>
<evidence type="ECO:0000259" key="2">
    <source>
        <dbReference type="SMART" id="SM00421"/>
    </source>
</evidence>
<organism evidence="3 4">
    <name type="scientific">Henriciella mobilis</name>
    <dbReference type="NCBI Taxonomy" id="2305467"/>
    <lineage>
        <taxon>Bacteria</taxon>
        <taxon>Pseudomonadati</taxon>
        <taxon>Pseudomonadota</taxon>
        <taxon>Alphaproteobacteria</taxon>
        <taxon>Hyphomonadales</taxon>
        <taxon>Hyphomonadaceae</taxon>
        <taxon>Henriciella</taxon>
    </lineage>
</organism>
<sequence length="166" mass="18348">MSDDRGSHFIRLISATVFGVIAVLIALDLLLDSRDGVGWLHVILEGSVLVAALIGMLAMLHRFGRVSVDLDTARIDAERWRAEHQAILQGLAAAITRQFEAWQLTEAEAEIGFLLLKGLSHQEIAQVRGTSERTVREQARSLYRKSGLTGRSQLSAFFLEDLLQPA</sequence>
<keyword evidence="1" id="KW-0472">Membrane</keyword>
<dbReference type="OrthoDB" id="8277135at2"/>
<comment type="caution">
    <text evidence="3">The sequence shown here is derived from an EMBL/GenBank/DDBJ whole genome shotgun (WGS) entry which is preliminary data.</text>
</comment>
<protein>
    <submittedName>
        <fullName evidence="3">LuxR family transcriptional regulator</fullName>
    </submittedName>
</protein>
<keyword evidence="1" id="KW-1133">Transmembrane helix</keyword>
<dbReference type="GO" id="GO:0003677">
    <property type="term" value="F:DNA binding"/>
    <property type="evidence" value="ECO:0007669"/>
    <property type="project" value="InterPro"/>
</dbReference>
<feature type="domain" description="HTH luxR-type" evidence="2">
    <location>
        <begin position="101"/>
        <end position="158"/>
    </location>
</feature>
<keyword evidence="4" id="KW-1185">Reference proteome</keyword>
<dbReference type="PRINTS" id="PR00038">
    <property type="entry name" value="HTHLUXR"/>
</dbReference>
<feature type="transmembrane region" description="Helical" evidence="1">
    <location>
        <begin position="37"/>
        <end position="60"/>
    </location>
</feature>
<gene>
    <name evidence="3" type="ORF">D1223_17420</name>
</gene>
<dbReference type="InterPro" id="IPR000792">
    <property type="entry name" value="Tscrpt_reg_LuxR_C"/>
</dbReference>
<dbReference type="RefSeq" id="WP_119377619.1">
    <property type="nucleotide sequence ID" value="NZ_QWFX01000016.1"/>
</dbReference>
<evidence type="ECO:0000313" key="4">
    <source>
        <dbReference type="Proteomes" id="UP000266385"/>
    </source>
</evidence>
<name>A0A399R9L7_9PROT</name>
<proteinExistence type="predicted"/>
<evidence type="ECO:0000313" key="3">
    <source>
        <dbReference type="EMBL" id="RIJ26725.1"/>
    </source>
</evidence>
<accession>A0A399R9L7</accession>